<feature type="compositionally biased region" description="Polar residues" evidence="1">
    <location>
        <begin position="79"/>
        <end position="96"/>
    </location>
</feature>
<feature type="compositionally biased region" description="Polar residues" evidence="1">
    <location>
        <begin position="30"/>
        <end position="46"/>
    </location>
</feature>
<dbReference type="EMBL" id="BARS01026506">
    <property type="protein sequence ID" value="GAG01447.1"/>
    <property type="molecule type" value="Genomic_DNA"/>
</dbReference>
<feature type="region of interest" description="Disordered" evidence="1">
    <location>
        <begin position="1"/>
        <end position="117"/>
    </location>
</feature>
<proteinExistence type="predicted"/>
<evidence type="ECO:0000313" key="2">
    <source>
        <dbReference type="EMBL" id="GAG01447.1"/>
    </source>
</evidence>
<protein>
    <submittedName>
        <fullName evidence="2">Uncharacterized protein</fullName>
    </submittedName>
</protein>
<accession>X0UQC6</accession>
<feature type="compositionally biased region" description="Polar residues" evidence="1">
    <location>
        <begin position="9"/>
        <end position="23"/>
    </location>
</feature>
<evidence type="ECO:0000256" key="1">
    <source>
        <dbReference type="SAM" id="MobiDB-lite"/>
    </source>
</evidence>
<sequence length="176" mass="18973">RSVWEGHSPSATSDTRSSASFDAQQEVPPWQTNSQATGSDTQQTITAWHDQGRWPYNKSAAPEQAEPSGGYQAIPPASIYSNGYQPQAGLNQSKSLNDPIAPSGGYAAGVNGQYTRQFDPETGRRIDYQAMGTYSPQNYRAGSDTQQAGPGVAQFQGMIEKPALGTSYDRDRSGVY</sequence>
<comment type="caution">
    <text evidence="2">The sequence shown here is derived from an EMBL/GenBank/DDBJ whole genome shotgun (WGS) entry which is preliminary data.</text>
</comment>
<name>X0UQC6_9ZZZZ</name>
<gene>
    <name evidence="2" type="ORF">S01H1_41764</name>
</gene>
<feature type="non-terminal residue" evidence="2">
    <location>
        <position position="1"/>
    </location>
</feature>
<organism evidence="2">
    <name type="scientific">marine sediment metagenome</name>
    <dbReference type="NCBI Taxonomy" id="412755"/>
    <lineage>
        <taxon>unclassified sequences</taxon>
        <taxon>metagenomes</taxon>
        <taxon>ecological metagenomes</taxon>
    </lineage>
</organism>
<reference evidence="2" key="1">
    <citation type="journal article" date="2014" name="Front. Microbiol.">
        <title>High frequency of phylogenetically diverse reductive dehalogenase-homologous genes in deep subseafloor sedimentary metagenomes.</title>
        <authorList>
            <person name="Kawai M."/>
            <person name="Futagami T."/>
            <person name="Toyoda A."/>
            <person name="Takaki Y."/>
            <person name="Nishi S."/>
            <person name="Hori S."/>
            <person name="Arai W."/>
            <person name="Tsubouchi T."/>
            <person name="Morono Y."/>
            <person name="Uchiyama I."/>
            <person name="Ito T."/>
            <person name="Fujiyama A."/>
            <person name="Inagaki F."/>
            <person name="Takami H."/>
        </authorList>
    </citation>
    <scope>NUCLEOTIDE SEQUENCE</scope>
    <source>
        <strain evidence="2">Expedition CK06-06</strain>
    </source>
</reference>
<dbReference type="AlphaFoldDB" id="X0UQC6"/>